<dbReference type="EMBL" id="JXTB01000016">
    <property type="protein sequence ID" value="PON76861.1"/>
    <property type="molecule type" value="Genomic_DNA"/>
</dbReference>
<dbReference type="Gene3D" id="1.20.1250.20">
    <property type="entry name" value="MFS general substrate transporter like domains"/>
    <property type="match status" value="1"/>
</dbReference>
<dbReference type="GO" id="GO:0022857">
    <property type="term" value="F:transmembrane transporter activity"/>
    <property type="evidence" value="ECO:0007669"/>
    <property type="project" value="InterPro"/>
</dbReference>
<keyword evidence="9" id="KW-1185">Reference proteome</keyword>
<comment type="subcellular location">
    <subcellularLocation>
        <location evidence="1">Membrane</location>
        <topology evidence="1">Multi-pass membrane protein</topology>
    </subcellularLocation>
</comment>
<dbReference type="InterPro" id="IPR005828">
    <property type="entry name" value="MFS_sugar_transport-like"/>
</dbReference>
<dbReference type="InterPro" id="IPR050814">
    <property type="entry name" value="Myo-inositol_Transporter"/>
</dbReference>
<dbReference type="PANTHER" id="PTHR48020:SF49">
    <property type="entry name" value="SUGAR TRANSPORTER"/>
    <property type="match status" value="1"/>
</dbReference>
<dbReference type="Proteomes" id="UP000237105">
    <property type="component" value="Unassembled WGS sequence"/>
</dbReference>
<comment type="caution">
    <text evidence="8">The sequence shown here is derived from an EMBL/GenBank/DDBJ whole genome shotgun (WGS) entry which is preliminary data.</text>
</comment>
<dbReference type="AlphaFoldDB" id="A0A2P5DU93"/>
<dbReference type="InterPro" id="IPR036259">
    <property type="entry name" value="MFS_trans_sf"/>
</dbReference>
<evidence type="ECO:0000256" key="4">
    <source>
        <dbReference type="ARBA" id="ARBA00022989"/>
    </source>
</evidence>
<evidence type="ECO:0000256" key="6">
    <source>
        <dbReference type="SAM" id="Phobius"/>
    </source>
</evidence>
<accession>A0A2P5DU93</accession>
<keyword evidence="8" id="KW-0762">Sugar transport</keyword>
<evidence type="ECO:0000313" key="9">
    <source>
        <dbReference type="Proteomes" id="UP000237105"/>
    </source>
</evidence>
<proteinExistence type="predicted"/>
<evidence type="ECO:0000256" key="1">
    <source>
        <dbReference type="ARBA" id="ARBA00004141"/>
    </source>
</evidence>
<evidence type="ECO:0000256" key="2">
    <source>
        <dbReference type="ARBA" id="ARBA00022448"/>
    </source>
</evidence>
<evidence type="ECO:0000313" key="8">
    <source>
        <dbReference type="EMBL" id="PON76861.1"/>
    </source>
</evidence>
<reference evidence="9" key="1">
    <citation type="submission" date="2016-06" db="EMBL/GenBank/DDBJ databases">
        <title>Parallel loss of symbiosis genes in relatives of nitrogen-fixing non-legume Parasponia.</title>
        <authorList>
            <person name="Van Velzen R."/>
            <person name="Holmer R."/>
            <person name="Bu F."/>
            <person name="Rutten L."/>
            <person name="Van Zeijl A."/>
            <person name="Liu W."/>
            <person name="Santuari L."/>
            <person name="Cao Q."/>
            <person name="Sharma T."/>
            <person name="Shen D."/>
            <person name="Roswanjaya Y."/>
            <person name="Wardhani T."/>
            <person name="Kalhor M.S."/>
            <person name="Jansen J."/>
            <person name="Van den Hoogen J."/>
            <person name="Gungor B."/>
            <person name="Hartog M."/>
            <person name="Hontelez J."/>
            <person name="Verver J."/>
            <person name="Yang W.-C."/>
            <person name="Schijlen E."/>
            <person name="Repin R."/>
            <person name="Schilthuizen M."/>
            <person name="Schranz E."/>
            <person name="Heidstra R."/>
            <person name="Miyata K."/>
            <person name="Fedorova E."/>
            <person name="Kohlen W."/>
            <person name="Bisseling T."/>
            <person name="Smit S."/>
            <person name="Geurts R."/>
        </authorList>
    </citation>
    <scope>NUCLEOTIDE SEQUENCE [LARGE SCALE GENOMIC DNA]</scope>
    <source>
        <strain evidence="9">cv. WU1-14</strain>
    </source>
</reference>
<gene>
    <name evidence="8" type="ORF">PanWU01x14_031810</name>
</gene>
<dbReference type="InterPro" id="IPR020846">
    <property type="entry name" value="MFS_dom"/>
</dbReference>
<dbReference type="OrthoDB" id="6339427at2759"/>
<sequence>MVLSNTAFFSIGMAPIPWGYITEIFPLRLRTAATSMVVAVNRVTSGVILMSMTSLSKAITIGGTFFSFVGFT</sequence>
<dbReference type="SUPFAM" id="SSF103473">
    <property type="entry name" value="MFS general substrate transporter"/>
    <property type="match status" value="1"/>
</dbReference>
<evidence type="ECO:0000259" key="7">
    <source>
        <dbReference type="PROSITE" id="PS50850"/>
    </source>
</evidence>
<name>A0A2P5DU93_PARAD</name>
<keyword evidence="5 6" id="KW-0472">Membrane</keyword>
<organism evidence="8 9">
    <name type="scientific">Parasponia andersonii</name>
    <name type="common">Sponia andersonii</name>
    <dbReference type="NCBI Taxonomy" id="3476"/>
    <lineage>
        <taxon>Eukaryota</taxon>
        <taxon>Viridiplantae</taxon>
        <taxon>Streptophyta</taxon>
        <taxon>Embryophyta</taxon>
        <taxon>Tracheophyta</taxon>
        <taxon>Spermatophyta</taxon>
        <taxon>Magnoliopsida</taxon>
        <taxon>eudicotyledons</taxon>
        <taxon>Gunneridae</taxon>
        <taxon>Pentapetalae</taxon>
        <taxon>rosids</taxon>
        <taxon>fabids</taxon>
        <taxon>Rosales</taxon>
        <taxon>Cannabaceae</taxon>
        <taxon>Parasponia</taxon>
    </lineage>
</organism>
<keyword evidence="3 6" id="KW-0812">Transmembrane</keyword>
<keyword evidence="4 6" id="KW-1133">Transmembrane helix</keyword>
<feature type="domain" description="Major facilitator superfamily (MFS) profile" evidence="7">
    <location>
        <begin position="1"/>
        <end position="72"/>
    </location>
</feature>
<dbReference type="Pfam" id="PF00083">
    <property type="entry name" value="Sugar_tr"/>
    <property type="match status" value="1"/>
</dbReference>
<evidence type="ECO:0000256" key="3">
    <source>
        <dbReference type="ARBA" id="ARBA00022692"/>
    </source>
</evidence>
<dbReference type="PANTHER" id="PTHR48020">
    <property type="entry name" value="PROTON MYO-INOSITOL COTRANSPORTER"/>
    <property type="match status" value="1"/>
</dbReference>
<feature type="transmembrane region" description="Helical" evidence="6">
    <location>
        <begin position="6"/>
        <end position="25"/>
    </location>
</feature>
<evidence type="ECO:0000256" key="5">
    <source>
        <dbReference type="ARBA" id="ARBA00023136"/>
    </source>
</evidence>
<keyword evidence="2" id="KW-0813">Transport</keyword>
<dbReference type="PROSITE" id="PS50850">
    <property type="entry name" value="MFS"/>
    <property type="match status" value="1"/>
</dbReference>
<feature type="transmembrane region" description="Helical" evidence="6">
    <location>
        <begin position="46"/>
        <end position="71"/>
    </location>
</feature>
<dbReference type="GO" id="GO:0016020">
    <property type="term" value="C:membrane"/>
    <property type="evidence" value="ECO:0007669"/>
    <property type="project" value="UniProtKB-SubCell"/>
</dbReference>
<protein>
    <submittedName>
        <fullName evidence="8">Major facilitator, sugar transporter-like</fullName>
    </submittedName>
</protein>